<keyword evidence="3" id="KW-1185">Reference proteome</keyword>
<evidence type="ECO:0000313" key="2">
    <source>
        <dbReference type="EMBL" id="MFD1805612.1"/>
    </source>
</evidence>
<dbReference type="CDD" id="cd00761">
    <property type="entry name" value="Glyco_tranf_GTA_type"/>
    <property type="match status" value="1"/>
</dbReference>
<dbReference type="RefSeq" id="WP_379096633.1">
    <property type="nucleotide sequence ID" value="NZ_JBHUFP010000005.1"/>
</dbReference>
<accession>A0ABW4NSK7</accession>
<dbReference type="InterPro" id="IPR001173">
    <property type="entry name" value="Glyco_trans_2-like"/>
</dbReference>
<organism evidence="2 3">
    <name type="scientific">Pasteurella oralis</name>
    <dbReference type="NCBI Taxonomy" id="1071947"/>
    <lineage>
        <taxon>Bacteria</taxon>
        <taxon>Pseudomonadati</taxon>
        <taxon>Pseudomonadota</taxon>
        <taxon>Gammaproteobacteria</taxon>
        <taxon>Pasteurellales</taxon>
        <taxon>Pasteurellaceae</taxon>
        <taxon>Pasteurella</taxon>
    </lineage>
</organism>
<dbReference type="InterPro" id="IPR050834">
    <property type="entry name" value="Glycosyltransf_2"/>
</dbReference>
<dbReference type="Pfam" id="PF00535">
    <property type="entry name" value="Glycos_transf_2"/>
    <property type="match status" value="1"/>
</dbReference>
<sequence length="295" mass="33917">MFSIIVPSYNRQAEIPTLLASLTTQTVHNFEVIIIDDHSREPIEIENRYPFICKVIRNTQNVGAAESRNIGAKQASYDWLLFLDDDDRFMAEKCALLAETIAKNPAVNFIYHPAKCVMVNEGFSYLTHPYRDITMLTLDNILLANKIGGMPMIAIKKDLFLQVGGLSGYLRSLEDYEFLLKLLCEPTFTPCYVEQALTICTFHTRRSSVSTNIKYTEQAIDEIRARYVKTDRHARHFELNAQYMLAYPYIMNLSRVAAKYYFAIFKKTCNIKYLIMAGFTLVSPSFAINMKRFVS</sequence>
<protein>
    <submittedName>
        <fullName evidence="2">Glycosyltransferase family 2 protein</fullName>
    </submittedName>
</protein>
<name>A0ABW4NSK7_9PAST</name>
<dbReference type="EMBL" id="JBHUFP010000005">
    <property type="protein sequence ID" value="MFD1805612.1"/>
    <property type="molecule type" value="Genomic_DNA"/>
</dbReference>
<dbReference type="InterPro" id="IPR029044">
    <property type="entry name" value="Nucleotide-diphossugar_trans"/>
</dbReference>
<feature type="domain" description="Glycosyltransferase 2-like" evidence="1">
    <location>
        <begin position="3"/>
        <end position="160"/>
    </location>
</feature>
<dbReference type="Proteomes" id="UP001597420">
    <property type="component" value="Unassembled WGS sequence"/>
</dbReference>
<evidence type="ECO:0000259" key="1">
    <source>
        <dbReference type="Pfam" id="PF00535"/>
    </source>
</evidence>
<dbReference type="SUPFAM" id="SSF53448">
    <property type="entry name" value="Nucleotide-diphospho-sugar transferases"/>
    <property type="match status" value="1"/>
</dbReference>
<gene>
    <name evidence="2" type="ORF">ACFSAV_04355</name>
</gene>
<dbReference type="PANTHER" id="PTHR43685">
    <property type="entry name" value="GLYCOSYLTRANSFERASE"/>
    <property type="match status" value="1"/>
</dbReference>
<dbReference type="PANTHER" id="PTHR43685:SF2">
    <property type="entry name" value="GLYCOSYLTRANSFERASE 2-LIKE DOMAIN-CONTAINING PROTEIN"/>
    <property type="match status" value="1"/>
</dbReference>
<proteinExistence type="predicted"/>
<evidence type="ECO:0000313" key="3">
    <source>
        <dbReference type="Proteomes" id="UP001597420"/>
    </source>
</evidence>
<dbReference type="Gene3D" id="3.90.550.10">
    <property type="entry name" value="Spore Coat Polysaccharide Biosynthesis Protein SpsA, Chain A"/>
    <property type="match status" value="1"/>
</dbReference>
<comment type="caution">
    <text evidence="2">The sequence shown here is derived from an EMBL/GenBank/DDBJ whole genome shotgun (WGS) entry which is preliminary data.</text>
</comment>
<reference evidence="3" key="1">
    <citation type="journal article" date="2019" name="Int. J. Syst. Evol. Microbiol.">
        <title>The Global Catalogue of Microorganisms (GCM) 10K type strain sequencing project: providing services to taxonomists for standard genome sequencing and annotation.</title>
        <authorList>
            <consortium name="The Broad Institute Genomics Platform"/>
            <consortium name="The Broad Institute Genome Sequencing Center for Infectious Disease"/>
            <person name="Wu L."/>
            <person name="Ma J."/>
        </authorList>
    </citation>
    <scope>NUCLEOTIDE SEQUENCE [LARGE SCALE GENOMIC DNA]</scope>
    <source>
        <strain evidence="3">CCM 7950</strain>
    </source>
</reference>